<evidence type="ECO:0000313" key="1">
    <source>
        <dbReference type="EMBL" id="NDU96677.1"/>
    </source>
</evidence>
<dbReference type="AlphaFoldDB" id="A0A6L9LB02"/>
<accession>A0A6L9LB02</accession>
<comment type="caution">
    <text evidence="1">The sequence shown here is derived from an EMBL/GenBank/DDBJ whole genome shotgun (WGS) entry which is preliminary data.</text>
</comment>
<name>A0A6L9LB02_9BACT</name>
<dbReference type="EMBL" id="JAAFZH010000007">
    <property type="protein sequence ID" value="NDU96677.1"/>
    <property type="molecule type" value="Genomic_DNA"/>
</dbReference>
<evidence type="ECO:0000313" key="2">
    <source>
        <dbReference type="Proteomes" id="UP000474175"/>
    </source>
</evidence>
<dbReference type="RefSeq" id="WP_163951299.1">
    <property type="nucleotide sequence ID" value="NZ_JAAFZH010000007.1"/>
</dbReference>
<proteinExistence type="predicted"/>
<dbReference type="Proteomes" id="UP000474175">
    <property type="component" value="Unassembled WGS sequence"/>
</dbReference>
<keyword evidence="2" id="KW-1185">Reference proteome</keyword>
<protein>
    <submittedName>
        <fullName evidence="1">Uncharacterized protein</fullName>
    </submittedName>
</protein>
<organism evidence="1 2">
    <name type="scientific">Spirosoma terrae</name>
    <dbReference type="NCBI Taxonomy" id="1968276"/>
    <lineage>
        <taxon>Bacteria</taxon>
        <taxon>Pseudomonadati</taxon>
        <taxon>Bacteroidota</taxon>
        <taxon>Cytophagia</taxon>
        <taxon>Cytophagales</taxon>
        <taxon>Cytophagaceae</taxon>
        <taxon>Spirosoma</taxon>
    </lineage>
</organism>
<reference evidence="1 2" key="1">
    <citation type="submission" date="2020-02" db="EMBL/GenBank/DDBJ databases">
        <title>Draft genome sequence of two Spirosoma agri KCTC 52727 and Spirosoma terrae KCTC 52035.</title>
        <authorList>
            <person name="Rojas J."/>
            <person name="Ambika Manirajan B."/>
            <person name="Suarez C."/>
            <person name="Ratering S."/>
            <person name="Schnell S."/>
        </authorList>
    </citation>
    <scope>NUCLEOTIDE SEQUENCE [LARGE SCALE GENOMIC DNA]</scope>
    <source>
        <strain evidence="1 2">KCTC 52035</strain>
    </source>
</reference>
<sequence>MGNRLKGKRRHVVFLCIFVGIPAIPAAFCQANRLKIDKKRPECLFL</sequence>
<gene>
    <name evidence="1" type="ORF">GK108_17475</name>
</gene>